<dbReference type="Proteomes" id="UP001497457">
    <property type="component" value="Chromosome 10rd"/>
</dbReference>
<dbReference type="SUPFAM" id="SSF50494">
    <property type="entry name" value="Trypsin-like serine proteases"/>
    <property type="match status" value="1"/>
</dbReference>
<evidence type="ECO:0000313" key="1">
    <source>
        <dbReference type="EMBL" id="CAL4896843.1"/>
    </source>
</evidence>
<evidence type="ECO:0008006" key="4">
    <source>
        <dbReference type="Google" id="ProtNLM"/>
    </source>
</evidence>
<dbReference type="EMBL" id="OZ075119">
    <property type="protein sequence ID" value="CAL5098233.1"/>
    <property type="molecule type" value="Genomic_DNA"/>
</dbReference>
<sequence>MAPVLSLPKTCLDRVREAVSLAVVSIWELDEFSGKKISCRSGFIWYHSSGLCIAVTLRKGLDVKRKILARFENGQCFEGFLSFGGDNSNLAAIILANDFSFEPKSVPLCNDQVRPGQDVVHMGFFDETNPELNFSSGTIALVGHNTIINNEEFTRFVHCCSEKLHLLGGPVFSLKGEVVGVNYSKKDKKNLYFALDCKQLAKEIKLLFGENGEYVNDMVKLARKKKRRTN</sequence>
<reference evidence="3" key="1">
    <citation type="submission" date="2024-06" db="EMBL/GenBank/DDBJ databases">
        <authorList>
            <person name="Ryan C."/>
        </authorList>
    </citation>
    <scope>NUCLEOTIDE SEQUENCE [LARGE SCALE GENOMIC DNA]</scope>
</reference>
<gene>
    <name evidence="2" type="ORF">URODEC1_LOCUS118119</name>
    <name evidence="1" type="ORF">URODEC1_LOCUS6883</name>
</gene>
<dbReference type="AlphaFoldDB" id="A0ABC8VUN0"/>
<evidence type="ECO:0000313" key="2">
    <source>
        <dbReference type="EMBL" id="CAL5098233.1"/>
    </source>
</evidence>
<proteinExistence type="predicted"/>
<reference evidence="1 3" key="2">
    <citation type="submission" date="2024-10" db="EMBL/GenBank/DDBJ databases">
        <authorList>
            <person name="Ryan C."/>
        </authorList>
    </citation>
    <scope>NUCLEOTIDE SEQUENCE [LARGE SCALE GENOMIC DNA]</scope>
</reference>
<accession>A0ABC8VUN0</accession>
<evidence type="ECO:0000313" key="3">
    <source>
        <dbReference type="Proteomes" id="UP001497457"/>
    </source>
</evidence>
<name>A0ABC8VUN0_9POAL</name>
<dbReference type="InterPro" id="IPR009003">
    <property type="entry name" value="Peptidase_S1_PA"/>
</dbReference>
<dbReference type="Proteomes" id="UP001497457">
    <property type="component" value="Chromosome 9rd"/>
</dbReference>
<dbReference type="Gene3D" id="2.40.10.120">
    <property type="match status" value="1"/>
</dbReference>
<keyword evidence="3" id="KW-1185">Reference proteome</keyword>
<organism evidence="1 3">
    <name type="scientific">Urochloa decumbens</name>
    <dbReference type="NCBI Taxonomy" id="240449"/>
    <lineage>
        <taxon>Eukaryota</taxon>
        <taxon>Viridiplantae</taxon>
        <taxon>Streptophyta</taxon>
        <taxon>Embryophyta</taxon>
        <taxon>Tracheophyta</taxon>
        <taxon>Spermatophyta</taxon>
        <taxon>Magnoliopsida</taxon>
        <taxon>Liliopsida</taxon>
        <taxon>Poales</taxon>
        <taxon>Poaceae</taxon>
        <taxon>PACMAD clade</taxon>
        <taxon>Panicoideae</taxon>
        <taxon>Panicodae</taxon>
        <taxon>Paniceae</taxon>
        <taxon>Melinidinae</taxon>
        <taxon>Urochloa</taxon>
    </lineage>
</organism>
<dbReference type="EMBL" id="OZ075120">
    <property type="protein sequence ID" value="CAL4896843.1"/>
    <property type="molecule type" value="Genomic_DNA"/>
</dbReference>
<dbReference type="Pfam" id="PF13365">
    <property type="entry name" value="Trypsin_2"/>
    <property type="match status" value="1"/>
</dbReference>
<protein>
    <recommendedName>
        <fullName evidence="4">Serine protease</fullName>
    </recommendedName>
</protein>